<dbReference type="AlphaFoldDB" id="A0A182SH72"/>
<accession>A0A182SH72</accession>
<evidence type="ECO:0000313" key="1">
    <source>
        <dbReference type="EnsemblMetazoa" id="AMAM006716-PA"/>
    </source>
</evidence>
<reference evidence="2" key="1">
    <citation type="submission" date="2013-09" db="EMBL/GenBank/DDBJ databases">
        <title>The Genome Sequence of Anopheles maculatus species B.</title>
        <authorList>
            <consortium name="The Broad Institute Genomics Platform"/>
            <person name="Neafsey D.E."/>
            <person name="Besansky N."/>
            <person name="Howell P."/>
            <person name="Walton C."/>
            <person name="Young S.K."/>
            <person name="Zeng Q."/>
            <person name="Gargeya S."/>
            <person name="Fitzgerald M."/>
            <person name="Haas B."/>
            <person name="Abouelleil A."/>
            <person name="Allen A.W."/>
            <person name="Alvarado L."/>
            <person name="Arachchi H.M."/>
            <person name="Berlin A.M."/>
            <person name="Chapman S.B."/>
            <person name="Gainer-Dewar J."/>
            <person name="Goldberg J."/>
            <person name="Griggs A."/>
            <person name="Gujja S."/>
            <person name="Hansen M."/>
            <person name="Howarth C."/>
            <person name="Imamovic A."/>
            <person name="Ireland A."/>
            <person name="Larimer J."/>
            <person name="McCowan C."/>
            <person name="Murphy C."/>
            <person name="Pearson M."/>
            <person name="Poon T.W."/>
            <person name="Priest M."/>
            <person name="Roberts A."/>
            <person name="Saif S."/>
            <person name="Shea T."/>
            <person name="Sisk P."/>
            <person name="Sykes S."/>
            <person name="Wortman J."/>
            <person name="Nusbaum C."/>
            <person name="Birren B."/>
        </authorList>
    </citation>
    <scope>NUCLEOTIDE SEQUENCE [LARGE SCALE GENOMIC DNA]</scope>
    <source>
        <strain evidence="2">maculatus3</strain>
    </source>
</reference>
<sequence>MPSQTADARYGVAGGFALEGRGTTLPDGDVTGFRVGANGRRHQYLDRVHQIPVVVVTDLAIVIPGVLRANVFNLQTVALEQLEPCVAGNDKIGGRYDGTPSTPEQDVTAYRFPWPKICPLVVVVCLAPTPKMQHSEETHAPLT</sequence>
<evidence type="ECO:0000313" key="2">
    <source>
        <dbReference type="Proteomes" id="UP000075901"/>
    </source>
</evidence>
<keyword evidence="2" id="KW-1185">Reference proteome</keyword>
<proteinExistence type="predicted"/>
<name>A0A182SH72_9DIPT</name>
<protein>
    <submittedName>
        <fullName evidence="1">Uncharacterized protein</fullName>
    </submittedName>
</protein>
<dbReference type="VEuPathDB" id="VectorBase:AMAM006716"/>
<dbReference type="Proteomes" id="UP000075901">
    <property type="component" value="Unassembled WGS sequence"/>
</dbReference>
<organism evidence="1 2">
    <name type="scientific">Anopheles maculatus</name>
    <dbReference type="NCBI Taxonomy" id="74869"/>
    <lineage>
        <taxon>Eukaryota</taxon>
        <taxon>Metazoa</taxon>
        <taxon>Ecdysozoa</taxon>
        <taxon>Arthropoda</taxon>
        <taxon>Hexapoda</taxon>
        <taxon>Insecta</taxon>
        <taxon>Pterygota</taxon>
        <taxon>Neoptera</taxon>
        <taxon>Endopterygota</taxon>
        <taxon>Diptera</taxon>
        <taxon>Nematocera</taxon>
        <taxon>Culicoidea</taxon>
        <taxon>Culicidae</taxon>
        <taxon>Anophelinae</taxon>
        <taxon>Anopheles</taxon>
        <taxon>Anopheles maculatus group</taxon>
    </lineage>
</organism>
<reference evidence="1" key="2">
    <citation type="submission" date="2020-05" db="UniProtKB">
        <authorList>
            <consortium name="EnsemblMetazoa"/>
        </authorList>
    </citation>
    <scope>IDENTIFICATION</scope>
    <source>
        <strain evidence="1">maculatus3</strain>
    </source>
</reference>
<dbReference type="EnsemblMetazoa" id="AMAM006716-RA">
    <property type="protein sequence ID" value="AMAM006716-PA"/>
    <property type="gene ID" value="AMAM006716"/>
</dbReference>